<accession>A0A8J6TYZ4</accession>
<dbReference type="GO" id="GO:0005829">
    <property type="term" value="C:cytosol"/>
    <property type="evidence" value="ECO:0007669"/>
    <property type="project" value="TreeGrafter"/>
</dbReference>
<evidence type="ECO:0000256" key="4">
    <source>
        <dbReference type="ARBA" id="ARBA00019595"/>
    </source>
</evidence>
<dbReference type="UniPathway" id="UPA00124"/>
<keyword evidence="7 8" id="KW-0413">Isomerase</keyword>
<dbReference type="AlphaFoldDB" id="A0A8J6TYZ4"/>
<feature type="site" description="Participates in a stacking interaction with the thymidine ring of dTDP-4-oxo-6-deoxyglucose" evidence="6">
    <location>
        <position position="138"/>
    </location>
</feature>
<dbReference type="NCBIfam" id="TIGR01221">
    <property type="entry name" value="rmlC"/>
    <property type="match status" value="1"/>
</dbReference>
<dbReference type="GO" id="GO:0019305">
    <property type="term" value="P:dTDP-rhamnose biosynthetic process"/>
    <property type="evidence" value="ECO:0007669"/>
    <property type="project" value="UniProtKB-UniRule"/>
</dbReference>
<gene>
    <name evidence="8" type="primary">rfbC</name>
    <name evidence="8" type="ORF">H9Y05_03170</name>
</gene>
<comment type="subunit">
    <text evidence="7">Homodimer.</text>
</comment>
<evidence type="ECO:0000313" key="9">
    <source>
        <dbReference type="Proteomes" id="UP000652681"/>
    </source>
</evidence>
<evidence type="ECO:0000256" key="1">
    <source>
        <dbReference type="ARBA" id="ARBA00001298"/>
    </source>
</evidence>
<organism evidence="8 9">
    <name type="scientific">Taishania pollutisoli</name>
    <dbReference type="NCBI Taxonomy" id="2766479"/>
    <lineage>
        <taxon>Bacteria</taxon>
        <taxon>Pseudomonadati</taxon>
        <taxon>Bacteroidota</taxon>
        <taxon>Flavobacteriia</taxon>
        <taxon>Flavobacteriales</taxon>
        <taxon>Crocinitomicaceae</taxon>
        <taxon>Taishania</taxon>
    </lineage>
</organism>
<dbReference type="InterPro" id="IPR011051">
    <property type="entry name" value="RmlC_Cupin_sf"/>
</dbReference>
<dbReference type="PANTHER" id="PTHR21047:SF2">
    <property type="entry name" value="THYMIDINE DIPHOSPHO-4-KETO-RHAMNOSE 3,5-EPIMERASE"/>
    <property type="match status" value="1"/>
</dbReference>
<comment type="similarity">
    <text evidence="7">Belongs to the dTDP-4-dehydrorhamnose 3,5-epimerase family.</text>
</comment>
<dbReference type="GO" id="GO:0000271">
    <property type="term" value="P:polysaccharide biosynthetic process"/>
    <property type="evidence" value="ECO:0007669"/>
    <property type="project" value="TreeGrafter"/>
</dbReference>
<dbReference type="GO" id="GO:0008830">
    <property type="term" value="F:dTDP-4-dehydrorhamnose 3,5-epimerase activity"/>
    <property type="evidence" value="ECO:0007669"/>
    <property type="project" value="UniProtKB-UniRule"/>
</dbReference>
<dbReference type="RefSeq" id="WP_216713487.1">
    <property type="nucleotide sequence ID" value="NZ_JACVEL010000002.1"/>
</dbReference>
<comment type="pathway">
    <text evidence="7">Carbohydrate biosynthesis; dTDP-L-rhamnose biosynthesis.</text>
</comment>
<sequence>MQVVHPYIEGLLVLTPRKFEDERGYFTESFNQRVFNELVGADIRFVQDNESVSSRHVLRGLHFQKPPHAQGKLVRVSSGSVLDIAVDLRKDSPTFGKWHGEILSAANGKLFWIPEGFAHGFIALEDHTKFLYKCTDYYAPDSEGTLRWNDPTLNIDWGNNHPIVSEKDKKGRIFEELNSPF</sequence>
<dbReference type="SUPFAM" id="SSF51182">
    <property type="entry name" value="RmlC-like cupins"/>
    <property type="match status" value="1"/>
</dbReference>
<dbReference type="PANTHER" id="PTHR21047">
    <property type="entry name" value="DTDP-6-DEOXY-D-GLUCOSE-3,5 EPIMERASE"/>
    <property type="match status" value="1"/>
</dbReference>
<comment type="function">
    <text evidence="2 7">Catalyzes the epimerization of the C3' and C5'positions of dTDP-6-deoxy-D-xylo-4-hexulose, forming dTDP-6-deoxy-L-lyxo-4-hexulose.</text>
</comment>
<name>A0A8J6TYZ4_9FLAO</name>
<comment type="catalytic activity">
    <reaction evidence="1 7">
        <text>dTDP-4-dehydro-6-deoxy-alpha-D-glucose = dTDP-4-dehydro-beta-L-rhamnose</text>
        <dbReference type="Rhea" id="RHEA:16969"/>
        <dbReference type="ChEBI" id="CHEBI:57649"/>
        <dbReference type="ChEBI" id="CHEBI:62830"/>
        <dbReference type="EC" id="5.1.3.13"/>
    </reaction>
</comment>
<dbReference type="EC" id="5.1.3.13" evidence="3 7"/>
<dbReference type="Pfam" id="PF00908">
    <property type="entry name" value="dTDP_sugar_isom"/>
    <property type="match status" value="1"/>
</dbReference>
<dbReference type="InterPro" id="IPR000888">
    <property type="entry name" value="RmlC-like"/>
</dbReference>
<evidence type="ECO:0000256" key="7">
    <source>
        <dbReference type="RuleBase" id="RU364069"/>
    </source>
</evidence>
<reference evidence="8" key="1">
    <citation type="submission" date="2020-09" db="EMBL/GenBank/DDBJ databases">
        <title>Taishania pollutisoli gen. nov., sp. nov., Isolated from Tetrabromobisphenol A-Contaminated Soil.</title>
        <authorList>
            <person name="Chen Q."/>
        </authorList>
    </citation>
    <scope>NUCLEOTIDE SEQUENCE</scope>
    <source>
        <strain evidence="8">CZZ-1</strain>
    </source>
</reference>
<dbReference type="Gene3D" id="2.60.120.10">
    <property type="entry name" value="Jelly Rolls"/>
    <property type="match status" value="1"/>
</dbReference>
<evidence type="ECO:0000313" key="8">
    <source>
        <dbReference type="EMBL" id="MBC9811468.1"/>
    </source>
</evidence>
<keyword evidence="9" id="KW-1185">Reference proteome</keyword>
<protein>
    <recommendedName>
        <fullName evidence="4 7">dTDP-4-dehydrorhamnose 3,5-epimerase</fullName>
        <ecNumber evidence="3 7">5.1.3.13</ecNumber>
    </recommendedName>
    <alternativeName>
        <fullName evidence="7">Thymidine diphospho-4-keto-rhamnose 3,5-epimerase</fullName>
    </alternativeName>
</protein>
<feature type="active site" description="Proton acceptor" evidence="5">
    <location>
        <position position="62"/>
    </location>
</feature>
<dbReference type="CDD" id="cd00438">
    <property type="entry name" value="cupin_RmlC"/>
    <property type="match status" value="1"/>
</dbReference>
<evidence type="ECO:0000256" key="2">
    <source>
        <dbReference type="ARBA" id="ARBA00001997"/>
    </source>
</evidence>
<comment type="caution">
    <text evidence="8">The sequence shown here is derived from an EMBL/GenBank/DDBJ whole genome shotgun (WGS) entry which is preliminary data.</text>
</comment>
<dbReference type="Proteomes" id="UP000652681">
    <property type="component" value="Unassembled WGS sequence"/>
</dbReference>
<dbReference type="InterPro" id="IPR014710">
    <property type="entry name" value="RmlC-like_jellyroll"/>
</dbReference>
<dbReference type="EMBL" id="JACVEL010000002">
    <property type="protein sequence ID" value="MBC9811468.1"/>
    <property type="molecule type" value="Genomic_DNA"/>
</dbReference>
<feature type="active site" description="Proton donor" evidence="5">
    <location>
        <position position="132"/>
    </location>
</feature>
<evidence type="ECO:0000256" key="3">
    <source>
        <dbReference type="ARBA" id="ARBA00012098"/>
    </source>
</evidence>
<evidence type="ECO:0000256" key="5">
    <source>
        <dbReference type="PIRSR" id="PIRSR600888-1"/>
    </source>
</evidence>
<evidence type="ECO:0000256" key="6">
    <source>
        <dbReference type="PIRSR" id="PIRSR600888-3"/>
    </source>
</evidence>
<proteinExistence type="inferred from homology"/>